<gene>
    <name evidence="1" type="ORF">MM415B01807_0009</name>
</gene>
<sequence>MTGEIFGEFICDICGRRVLSPLEENWDGAQWDPPPLGWYCFSMNDLDYHYKCPDCAGNREK</sequence>
<accession>A0A6M3IH22</accession>
<name>A0A6M3IH22_9ZZZZ</name>
<dbReference type="AlphaFoldDB" id="A0A6M3IH22"/>
<reference evidence="1" key="1">
    <citation type="submission" date="2020-03" db="EMBL/GenBank/DDBJ databases">
        <title>The deep terrestrial virosphere.</title>
        <authorList>
            <person name="Holmfeldt K."/>
            <person name="Nilsson E."/>
            <person name="Simone D."/>
            <person name="Lopez-Fernandez M."/>
            <person name="Wu X."/>
            <person name="de Brujin I."/>
            <person name="Lundin D."/>
            <person name="Andersson A."/>
            <person name="Bertilsson S."/>
            <person name="Dopson M."/>
        </authorList>
    </citation>
    <scope>NUCLEOTIDE SEQUENCE</scope>
    <source>
        <strain evidence="1">MM415B01807</strain>
    </source>
</reference>
<organism evidence="1">
    <name type="scientific">viral metagenome</name>
    <dbReference type="NCBI Taxonomy" id="1070528"/>
    <lineage>
        <taxon>unclassified sequences</taxon>
        <taxon>metagenomes</taxon>
        <taxon>organismal metagenomes</taxon>
    </lineage>
</organism>
<protein>
    <submittedName>
        <fullName evidence="1">Uncharacterized protein</fullName>
    </submittedName>
</protein>
<proteinExistence type="predicted"/>
<evidence type="ECO:0000313" key="1">
    <source>
        <dbReference type="EMBL" id="QJA56711.1"/>
    </source>
</evidence>
<dbReference type="EMBL" id="MT141235">
    <property type="protein sequence ID" value="QJA56711.1"/>
    <property type="molecule type" value="Genomic_DNA"/>
</dbReference>